<dbReference type="GO" id="GO:0045324">
    <property type="term" value="P:late endosome to vacuole transport"/>
    <property type="evidence" value="ECO:0007669"/>
    <property type="project" value="InterPro"/>
</dbReference>
<dbReference type="GO" id="GO:0005770">
    <property type="term" value="C:late endosome"/>
    <property type="evidence" value="ECO:0007669"/>
    <property type="project" value="TreeGrafter"/>
</dbReference>
<evidence type="ECO:0000313" key="3">
    <source>
        <dbReference type="EMBL" id="CAF5172800.1"/>
    </source>
</evidence>
<proteinExistence type="predicted"/>
<gene>
    <name evidence="3" type="ORF">SMN809_LOCUS66340</name>
</gene>
<organism evidence="3 4">
    <name type="scientific">Rotaria magnacalcarata</name>
    <dbReference type="NCBI Taxonomy" id="392030"/>
    <lineage>
        <taxon>Eukaryota</taxon>
        <taxon>Metazoa</taxon>
        <taxon>Spiralia</taxon>
        <taxon>Gnathifera</taxon>
        <taxon>Rotifera</taxon>
        <taxon>Eurotatoria</taxon>
        <taxon>Bdelloidea</taxon>
        <taxon>Philodinida</taxon>
        <taxon>Philodinidae</taxon>
        <taxon>Rotaria</taxon>
    </lineage>
</organism>
<dbReference type="GO" id="GO:0071561">
    <property type="term" value="C:nucleus-vacuole junction"/>
    <property type="evidence" value="ECO:0007669"/>
    <property type="project" value="TreeGrafter"/>
</dbReference>
<keyword evidence="1" id="KW-0677">Repeat</keyword>
<dbReference type="GO" id="GO:0016236">
    <property type="term" value="P:macroautophagy"/>
    <property type="evidence" value="ECO:0007669"/>
    <property type="project" value="InterPro"/>
</dbReference>
<dbReference type="AlphaFoldDB" id="A0A8S3GWL5"/>
<protein>
    <recommendedName>
        <fullName evidence="2">Phosphatase 2A Regulatory Subunit A helical domain-containing protein</fullName>
    </recommendedName>
</protein>
<dbReference type="Pfam" id="PF22956">
    <property type="entry name" value="VPS15-like_hel"/>
    <property type="match status" value="1"/>
</dbReference>
<feature type="non-terminal residue" evidence="3">
    <location>
        <position position="209"/>
    </location>
</feature>
<sequence>LLKRKTVYEFLRQVAPLVCHPNLWLRLSVIEFINSICEKSHLADIHGFVIPVIERFFKFPIVQVGNPEILYNALIEPLSRELFEYVQKIQPNENLFRHFTDRSNIRQMTGSGLKPAYIQPTDAVVHEAFAKLTELGMKEFDEDKILALKFFVKQTSQYRLNISASTESTTRPGTVNIKVLPVQRPDSNLNINRNGSENFSARNINNESV</sequence>
<evidence type="ECO:0000259" key="2">
    <source>
        <dbReference type="Pfam" id="PF22956"/>
    </source>
</evidence>
<comment type="caution">
    <text evidence="3">The sequence shown here is derived from an EMBL/GenBank/DDBJ whole genome shotgun (WGS) entry which is preliminary data.</text>
</comment>
<evidence type="ECO:0000256" key="1">
    <source>
        <dbReference type="ARBA" id="ARBA00022737"/>
    </source>
</evidence>
<dbReference type="GO" id="GO:0034272">
    <property type="term" value="C:phosphatidylinositol 3-kinase complex, class III, type II"/>
    <property type="evidence" value="ECO:0007669"/>
    <property type="project" value="TreeGrafter"/>
</dbReference>
<dbReference type="GO" id="GO:0004674">
    <property type="term" value="F:protein serine/threonine kinase activity"/>
    <property type="evidence" value="ECO:0007669"/>
    <property type="project" value="InterPro"/>
</dbReference>
<reference evidence="3" key="1">
    <citation type="submission" date="2021-02" db="EMBL/GenBank/DDBJ databases">
        <authorList>
            <person name="Nowell W R."/>
        </authorList>
    </citation>
    <scope>NUCLEOTIDE SEQUENCE</scope>
</reference>
<dbReference type="InterPro" id="IPR055231">
    <property type="entry name" value="2AA_helical"/>
</dbReference>
<dbReference type="EMBL" id="CAJOBI010313148">
    <property type="protein sequence ID" value="CAF5172800.1"/>
    <property type="molecule type" value="Genomic_DNA"/>
</dbReference>
<accession>A0A8S3GWL5</accession>
<dbReference type="GO" id="GO:0034271">
    <property type="term" value="C:phosphatidylinositol 3-kinase complex, class III, type I"/>
    <property type="evidence" value="ECO:0007669"/>
    <property type="project" value="TreeGrafter"/>
</dbReference>
<name>A0A8S3GWL5_9BILA</name>
<feature type="domain" description="Phosphatase 2A Regulatory Subunit A helical" evidence="2">
    <location>
        <begin position="1"/>
        <end position="86"/>
    </location>
</feature>
<dbReference type="InterPro" id="IPR045162">
    <property type="entry name" value="Vps15-like"/>
</dbReference>
<dbReference type="Proteomes" id="UP000676336">
    <property type="component" value="Unassembled WGS sequence"/>
</dbReference>
<dbReference type="GO" id="GO:0006623">
    <property type="term" value="P:protein targeting to vacuole"/>
    <property type="evidence" value="ECO:0007669"/>
    <property type="project" value="TreeGrafter"/>
</dbReference>
<feature type="non-terminal residue" evidence="3">
    <location>
        <position position="1"/>
    </location>
</feature>
<dbReference type="PANTHER" id="PTHR17583:SF0">
    <property type="entry name" value="PHOSPHOINOSITIDE 3-KINASE REGULATORY SUBUNIT 4"/>
    <property type="match status" value="1"/>
</dbReference>
<evidence type="ECO:0000313" key="4">
    <source>
        <dbReference type="Proteomes" id="UP000676336"/>
    </source>
</evidence>
<dbReference type="PANTHER" id="PTHR17583">
    <property type="entry name" value="PHOSPHOINOSITIDE 3-KINASE REGULATORY SUBUNIT 4"/>
    <property type="match status" value="1"/>
</dbReference>